<organism evidence="2">
    <name type="scientific">mine drainage metagenome</name>
    <dbReference type="NCBI Taxonomy" id="410659"/>
    <lineage>
        <taxon>unclassified sequences</taxon>
        <taxon>metagenomes</taxon>
        <taxon>ecological metagenomes</taxon>
    </lineage>
</organism>
<protein>
    <submittedName>
        <fullName evidence="2">Uncharacterized protein</fullName>
    </submittedName>
</protein>
<evidence type="ECO:0000313" key="2">
    <source>
        <dbReference type="EMBL" id="OIR14979.1"/>
    </source>
</evidence>
<evidence type="ECO:0000256" key="1">
    <source>
        <dbReference type="SAM" id="MobiDB-lite"/>
    </source>
</evidence>
<reference evidence="2" key="1">
    <citation type="submission" date="2016-10" db="EMBL/GenBank/DDBJ databases">
        <title>Sequence of Gallionella enrichment culture.</title>
        <authorList>
            <person name="Poehlein A."/>
            <person name="Muehling M."/>
            <person name="Daniel R."/>
        </authorList>
    </citation>
    <scope>NUCLEOTIDE SEQUENCE</scope>
</reference>
<sequence>MRTLVLLLAFAPLLHANALDALRARLAGLQRPQPVRAVVQYTFSSRQGDGARVERGSASAVAELGPSGLTVFWGREVLGRAAAELQAHDRNPEIQTPVRHILQALDAGRIDEYFNAAASLGRRLEDASLTGDAAATFEGRPARLLTLKLEPRLSAQDRKYVKQADLVARVWIDGQGIPLAAETDLTVKGRALLVITFQTTERDRYRFRVTGGRLLVVRHERDSDGSGGGERGQRSSVTELTYEPMGTPRRAQ</sequence>
<gene>
    <name evidence="2" type="ORF">GALL_40970</name>
</gene>
<accession>A0A1J5T4B6</accession>
<feature type="region of interest" description="Disordered" evidence="1">
    <location>
        <begin position="220"/>
        <end position="252"/>
    </location>
</feature>
<name>A0A1J5T4B6_9ZZZZ</name>
<proteinExistence type="predicted"/>
<dbReference type="AlphaFoldDB" id="A0A1J5T4B6"/>
<comment type="caution">
    <text evidence="2">The sequence shown here is derived from an EMBL/GenBank/DDBJ whole genome shotgun (WGS) entry which is preliminary data.</text>
</comment>
<dbReference type="EMBL" id="MLJW01000010">
    <property type="protein sequence ID" value="OIR14979.1"/>
    <property type="molecule type" value="Genomic_DNA"/>
</dbReference>